<sequence length="72" mass="8012">MANLAYTLKDQRKDDKAVELMTSSLKLNIQVLGPSHYRIQSVHETLMACLSVGATEDQVGQDSNHIPEAWVD</sequence>
<dbReference type="RefSeq" id="XP_016254277.1">
    <property type="nucleotide sequence ID" value="XM_016387349.1"/>
</dbReference>
<evidence type="ECO:0000313" key="2">
    <source>
        <dbReference type="Proteomes" id="UP000054466"/>
    </source>
</evidence>
<dbReference type="VEuPathDB" id="FungiDB:PV07_00861"/>
<dbReference type="OrthoDB" id="5986190at2759"/>
<dbReference type="AlphaFoldDB" id="A0A0D2A0Z5"/>
<keyword evidence="2" id="KW-1185">Reference proteome</keyword>
<dbReference type="GeneID" id="27340055"/>
<reference evidence="1 2" key="1">
    <citation type="submission" date="2015-01" db="EMBL/GenBank/DDBJ databases">
        <title>The Genome Sequence of Cladophialophora immunda CBS83496.</title>
        <authorList>
            <consortium name="The Broad Institute Genomics Platform"/>
            <person name="Cuomo C."/>
            <person name="de Hoog S."/>
            <person name="Gorbushina A."/>
            <person name="Stielow B."/>
            <person name="Teixiera M."/>
            <person name="Abouelleil A."/>
            <person name="Chapman S.B."/>
            <person name="Priest M."/>
            <person name="Young S.K."/>
            <person name="Wortman J."/>
            <person name="Nusbaum C."/>
            <person name="Birren B."/>
        </authorList>
    </citation>
    <scope>NUCLEOTIDE SEQUENCE [LARGE SCALE GENOMIC DNA]</scope>
    <source>
        <strain evidence="1 2">CBS 83496</strain>
    </source>
</reference>
<protein>
    <submittedName>
        <fullName evidence="1">Uncharacterized protein</fullName>
    </submittedName>
</protein>
<organism evidence="1 2">
    <name type="scientific">Cladophialophora immunda</name>
    <dbReference type="NCBI Taxonomy" id="569365"/>
    <lineage>
        <taxon>Eukaryota</taxon>
        <taxon>Fungi</taxon>
        <taxon>Dikarya</taxon>
        <taxon>Ascomycota</taxon>
        <taxon>Pezizomycotina</taxon>
        <taxon>Eurotiomycetes</taxon>
        <taxon>Chaetothyriomycetidae</taxon>
        <taxon>Chaetothyriales</taxon>
        <taxon>Herpotrichiellaceae</taxon>
        <taxon>Cladophialophora</taxon>
    </lineage>
</organism>
<name>A0A0D2A0Z5_9EURO</name>
<dbReference type="Proteomes" id="UP000054466">
    <property type="component" value="Unassembled WGS sequence"/>
</dbReference>
<proteinExistence type="predicted"/>
<accession>A0A0D2A0Z5</accession>
<dbReference type="HOGENOM" id="CLU_2722019_0_0_1"/>
<gene>
    <name evidence="1" type="ORF">PV07_00861</name>
</gene>
<dbReference type="EMBL" id="KN847040">
    <property type="protein sequence ID" value="KIW34061.1"/>
    <property type="molecule type" value="Genomic_DNA"/>
</dbReference>
<evidence type="ECO:0000313" key="1">
    <source>
        <dbReference type="EMBL" id="KIW34061.1"/>
    </source>
</evidence>